<dbReference type="AlphaFoldDB" id="A3XGJ7"/>
<evidence type="ECO:0000313" key="3">
    <source>
        <dbReference type="Proteomes" id="UP000001601"/>
    </source>
</evidence>
<dbReference type="HOGENOM" id="CLU_497527_0_0_10"/>
<evidence type="ECO:0000259" key="1">
    <source>
        <dbReference type="Pfam" id="PF00535"/>
    </source>
</evidence>
<comment type="caution">
    <text evidence="2">The sequence shown here is derived from an EMBL/GenBank/DDBJ whole genome shotgun (WGS) entry which is preliminary data.</text>
</comment>
<dbReference type="eggNOG" id="COG1216">
    <property type="taxonomic scope" value="Bacteria"/>
</dbReference>
<evidence type="ECO:0000313" key="2">
    <source>
        <dbReference type="EMBL" id="EAQ50755.1"/>
    </source>
</evidence>
<sequence length="502" mass="57950">MNRYITDTGEILLYTGAPDLNMLDQLAKGPGDLWHSSYDQGFKNCFPEIVYQTATFWWFINDFENTTSCINWRVNASCFVIRENVWKLLNGFDARYNSEIMQGIDLGYTLLRELGGVPIYVKGLYALSANSANIETEDRYAFYRKHFKTGHSIYMMLRQPLSKWFSELYYFIESATHQSATSNLVTLPLKTLVTIEAPKVSVVIPTMFRQEYTVQLLKDYAAQSILPIKVIVIDATPEEFRNVALYNLDLPYEFQLIWQESTGSCRARNEALEYCKGDYIIFGDDDIRIPPDFVENHIRFLETYQADACNGRDIRAAHYTNDLTDLDAFLKRSPTSLQKAGVAHQFSNANSCVRMQWVKKLIGNDVNYDGGYGEDSDFGLRLLKEGAVVMYNPFSVNLHLKPPAGGYRFWGQEKPTSKPWELNAPVGMLKPVPSPTILYYTLKHFTPSQQKEYKYKHFILNLVNGKSYLVLKRLLNVPKKLKQYRLSKWYAQRLIALGERYK</sequence>
<dbReference type="RefSeq" id="WP_009781247.1">
    <property type="nucleotide sequence ID" value="NZ_CH672395.1"/>
</dbReference>
<reference evidence="2 3" key="1">
    <citation type="journal article" date="2007" name="Nature">
        <title>Light stimulates growth of proteorhodopsin-containing marine Flavobacteria.</title>
        <authorList>
            <person name="Gomez-Consarnau L."/>
            <person name="Gonzalez J.M."/>
            <person name="Coll-Llado M."/>
            <person name="Gourdon P."/>
            <person name="Pascher T."/>
            <person name="Neutze R."/>
            <person name="Pedros-Alio C."/>
            <person name="Pinhassi J."/>
        </authorList>
    </citation>
    <scope>NUCLEOTIDE SEQUENCE [LARGE SCALE GENOMIC DNA]</scope>
    <source>
        <strain evidence="2 3">MED217</strain>
    </source>
</reference>
<dbReference type="InterPro" id="IPR050834">
    <property type="entry name" value="Glycosyltransf_2"/>
</dbReference>
<gene>
    <name evidence="2" type="ORF">MED217_14470</name>
</gene>
<dbReference type="PANTHER" id="PTHR43685">
    <property type="entry name" value="GLYCOSYLTRANSFERASE"/>
    <property type="match status" value="1"/>
</dbReference>
<name>A3XGJ7_LEEBM</name>
<dbReference type="Pfam" id="PF00535">
    <property type="entry name" value="Glycos_transf_2"/>
    <property type="match status" value="1"/>
</dbReference>
<dbReference type="SUPFAM" id="SSF53448">
    <property type="entry name" value="Nucleotide-diphospho-sugar transferases"/>
    <property type="match status" value="1"/>
</dbReference>
<organism evidence="2 3">
    <name type="scientific">Leeuwenhoekiella blandensis (strain CECT 7118 / CCUG 51940 / KCTC 22103 / MED217)</name>
    <name type="common">Flavobacterium sp. (strain MED217)</name>
    <dbReference type="NCBI Taxonomy" id="398720"/>
    <lineage>
        <taxon>Bacteria</taxon>
        <taxon>Pseudomonadati</taxon>
        <taxon>Bacteroidota</taxon>
        <taxon>Flavobacteriia</taxon>
        <taxon>Flavobacteriales</taxon>
        <taxon>Flavobacteriaceae</taxon>
        <taxon>Leeuwenhoekiella</taxon>
    </lineage>
</organism>
<feature type="domain" description="Glycosyltransferase 2-like" evidence="1">
    <location>
        <begin position="201"/>
        <end position="311"/>
    </location>
</feature>
<dbReference type="Gene3D" id="3.90.550.10">
    <property type="entry name" value="Spore Coat Polysaccharide Biosynthesis Protein SpsA, Chain A"/>
    <property type="match status" value="1"/>
</dbReference>
<protein>
    <submittedName>
        <fullName evidence="2">Glycosyl transferase, family 2</fullName>
    </submittedName>
</protein>
<dbReference type="PANTHER" id="PTHR43685:SF2">
    <property type="entry name" value="GLYCOSYLTRANSFERASE 2-LIKE DOMAIN-CONTAINING PROTEIN"/>
    <property type="match status" value="1"/>
</dbReference>
<dbReference type="STRING" id="398720.MED217_14470"/>
<accession>A3XGJ7</accession>
<keyword evidence="3" id="KW-1185">Reference proteome</keyword>
<keyword evidence="2" id="KW-0808">Transferase</keyword>
<dbReference type="GO" id="GO:0016740">
    <property type="term" value="F:transferase activity"/>
    <property type="evidence" value="ECO:0007669"/>
    <property type="project" value="UniProtKB-KW"/>
</dbReference>
<dbReference type="InterPro" id="IPR001173">
    <property type="entry name" value="Glyco_trans_2-like"/>
</dbReference>
<dbReference type="EMBL" id="AANC01000001">
    <property type="protein sequence ID" value="EAQ50755.1"/>
    <property type="molecule type" value="Genomic_DNA"/>
</dbReference>
<proteinExistence type="predicted"/>
<dbReference type="InterPro" id="IPR029044">
    <property type="entry name" value="Nucleotide-diphossugar_trans"/>
</dbReference>
<dbReference type="Proteomes" id="UP000001601">
    <property type="component" value="Unassembled WGS sequence"/>
</dbReference>
<dbReference type="OrthoDB" id="1326385at2"/>